<dbReference type="AlphaFoldDB" id="A0A1F7RBL5"/>
<name>A0A1F7RBL5_9BACT</name>
<feature type="binding site" evidence="10">
    <location>
        <position position="66"/>
    </location>
    <ligand>
        <name>substrate</name>
    </ligand>
</feature>
<dbReference type="NCBIfam" id="NF009895">
    <property type="entry name" value="PRK13352.1"/>
    <property type="match status" value="1"/>
</dbReference>
<evidence type="ECO:0000256" key="7">
    <source>
        <dbReference type="ARBA" id="ARBA00023004"/>
    </source>
</evidence>
<keyword evidence="9 10" id="KW-0456">Lyase</keyword>
<evidence type="ECO:0000256" key="5">
    <source>
        <dbReference type="ARBA" id="ARBA00022833"/>
    </source>
</evidence>
<keyword evidence="7 10" id="KW-0408">Iron</keyword>
<dbReference type="EMBL" id="MGDB01000149">
    <property type="protein sequence ID" value="OGL38354.1"/>
    <property type="molecule type" value="Genomic_DNA"/>
</dbReference>
<dbReference type="GO" id="GO:0070284">
    <property type="term" value="F:phosphomethylpyrimidine synthase activity"/>
    <property type="evidence" value="ECO:0007669"/>
    <property type="project" value="UniProtKB-EC"/>
</dbReference>
<feature type="binding site" evidence="10">
    <location>
        <position position="412"/>
    </location>
    <ligand>
        <name>[4Fe-4S] cluster</name>
        <dbReference type="ChEBI" id="CHEBI:49883"/>
        <note>4Fe-4S-S-AdoMet</note>
    </ligand>
</feature>
<organism evidence="11 12">
    <name type="scientific">Candidatus Schekmanbacteria bacterium GWA2_38_11</name>
    <dbReference type="NCBI Taxonomy" id="1817876"/>
    <lineage>
        <taxon>Bacteria</taxon>
        <taxon>Candidatus Schekmaniibacteriota</taxon>
    </lineage>
</organism>
<keyword evidence="3 10" id="KW-0949">S-adenosyl-L-methionine</keyword>
<dbReference type="GO" id="GO:0008270">
    <property type="term" value="F:zinc ion binding"/>
    <property type="evidence" value="ECO:0007669"/>
    <property type="project" value="UniProtKB-UniRule"/>
</dbReference>
<dbReference type="InterPro" id="IPR037509">
    <property type="entry name" value="ThiC"/>
</dbReference>
<dbReference type="GO" id="GO:0051539">
    <property type="term" value="F:4 iron, 4 sulfur cluster binding"/>
    <property type="evidence" value="ECO:0007669"/>
    <property type="project" value="UniProtKB-KW"/>
</dbReference>
<dbReference type="SFLD" id="SFLDS00113">
    <property type="entry name" value="Radical_SAM_Phosphomethylpyrim"/>
    <property type="match status" value="1"/>
</dbReference>
<evidence type="ECO:0000256" key="6">
    <source>
        <dbReference type="ARBA" id="ARBA00022977"/>
    </source>
</evidence>
<dbReference type="PANTHER" id="PTHR30557:SF1">
    <property type="entry name" value="PHOSPHOMETHYLPYRIMIDINE SYNTHASE, CHLOROPLASTIC"/>
    <property type="match status" value="1"/>
</dbReference>
<feature type="binding site" evidence="10">
    <location>
        <begin position="185"/>
        <end position="187"/>
    </location>
    <ligand>
        <name>substrate</name>
    </ligand>
</feature>
<dbReference type="SFLD" id="SFLDG01114">
    <property type="entry name" value="phosphomethylpyrimidine_syntha"/>
    <property type="match status" value="1"/>
</dbReference>
<feature type="binding site" evidence="10">
    <location>
        <position position="269"/>
    </location>
    <ligand>
        <name>Zn(2+)</name>
        <dbReference type="ChEBI" id="CHEBI:29105"/>
    </ligand>
</feature>
<evidence type="ECO:0000256" key="1">
    <source>
        <dbReference type="ARBA" id="ARBA00003175"/>
    </source>
</evidence>
<dbReference type="EC" id="4.1.99.17" evidence="10"/>
<evidence type="ECO:0000256" key="2">
    <source>
        <dbReference type="ARBA" id="ARBA00022485"/>
    </source>
</evidence>
<comment type="function">
    <text evidence="1 10">Catalyzes the synthesis of the hydroxymethylpyrimidine phosphate (HMP-P) moiety of thiamine from aminoimidazole ribotide (AIR) in a radical S-adenosyl-L-methionine (SAM)-dependent reaction.</text>
</comment>
<dbReference type="InterPro" id="IPR038521">
    <property type="entry name" value="ThiC/Bza_core_dom"/>
</dbReference>
<feature type="binding site" evidence="10">
    <location>
        <position position="333"/>
    </location>
    <ligand>
        <name>Zn(2+)</name>
        <dbReference type="ChEBI" id="CHEBI:29105"/>
    </ligand>
</feature>
<gene>
    <name evidence="10" type="primary">thiC</name>
    <name evidence="11" type="ORF">A2042_10065</name>
</gene>
<sequence length="425" mass="46620">MTLLEKARKGEVTPEVESVAKKEGMNPGKLLQKISCGKVIIPRNTNRRPIIPCGIGEGLSTKVNANIGTSPEHIDLSEELSKIKAAVEAGADSIMDLSTGGDLEETLRQVLDVSDVIVGTVPIYQAGVEAYKKGESIAKIKKDDFFKVIEKQAEAGVDFMTIHCGVTLNTLERVEKEKRITGIVSRGGSIISQWMKHNGKENPYYEDFDRLLEIMRKYDVCLSLGDGLRPGCLHDATDRPQMQELILLGELTERAWEHGIQVMVEGPGHVPINQVEANVVLQKRLCKKAPFYVLGPLVTDIAPGYDHITSAIGGALAASFGADFLCYVTSSEHLRLPTVEDVREGVIVTKIAAHAADIAKGIRGAVERDNRMSSARKNLDWEEQIRLSIDPEKAKSIRDASRPKTPDVCTMCGVFCSMRGEMIKK</sequence>
<comment type="pathway">
    <text evidence="10">Cofactor biosynthesis; thiamine diphosphate biosynthesis.</text>
</comment>
<dbReference type="Proteomes" id="UP000178526">
    <property type="component" value="Unassembled WGS sequence"/>
</dbReference>
<feature type="binding site" evidence="10">
    <location>
        <position position="163"/>
    </location>
    <ligand>
        <name>substrate</name>
    </ligand>
</feature>
<dbReference type="UniPathway" id="UPA00060"/>
<evidence type="ECO:0000313" key="11">
    <source>
        <dbReference type="EMBL" id="OGL38354.1"/>
    </source>
</evidence>
<keyword evidence="8 10" id="KW-0411">Iron-sulfur</keyword>
<feature type="binding site" evidence="10">
    <location>
        <position position="95"/>
    </location>
    <ligand>
        <name>substrate</name>
    </ligand>
</feature>
<feature type="binding site" evidence="10">
    <location>
        <position position="409"/>
    </location>
    <ligand>
        <name>[4Fe-4S] cluster</name>
        <dbReference type="ChEBI" id="CHEBI:49883"/>
        <note>4Fe-4S-S-AdoMet</note>
    </ligand>
</feature>
<dbReference type="FunFam" id="3.20.20.540:FF:000001">
    <property type="entry name" value="Phosphomethylpyrimidine synthase"/>
    <property type="match status" value="1"/>
</dbReference>
<evidence type="ECO:0000256" key="3">
    <source>
        <dbReference type="ARBA" id="ARBA00022691"/>
    </source>
</evidence>
<evidence type="ECO:0000256" key="10">
    <source>
        <dbReference type="HAMAP-Rule" id="MF_00089"/>
    </source>
</evidence>
<feature type="binding site" evidence="10">
    <location>
        <begin position="226"/>
        <end position="229"/>
    </location>
    <ligand>
        <name>substrate</name>
    </ligand>
</feature>
<comment type="cofactor">
    <cofactor evidence="10">
        <name>[4Fe-4S] cluster</name>
        <dbReference type="ChEBI" id="CHEBI:49883"/>
    </cofactor>
    <text evidence="10">Binds 1 [4Fe-4S] cluster per subunit. The cluster is coordinated with 3 cysteines and an exchangeable S-adenosyl-L-methionine.</text>
</comment>
<dbReference type="PANTHER" id="PTHR30557">
    <property type="entry name" value="THIAMINE BIOSYNTHESIS PROTEIN THIC"/>
    <property type="match status" value="1"/>
</dbReference>
<reference evidence="11 12" key="1">
    <citation type="journal article" date="2016" name="Nat. Commun.">
        <title>Thousands of microbial genomes shed light on interconnected biogeochemical processes in an aquifer system.</title>
        <authorList>
            <person name="Anantharaman K."/>
            <person name="Brown C.T."/>
            <person name="Hug L.A."/>
            <person name="Sharon I."/>
            <person name="Castelle C.J."/>
            <person name="Probst A.J."/>
            <person name="Thomas B.C."/>
            <person name="Singh A."/>
            <person name="Wilkins M.J."/>
            <person name="Karaoz U."/>
            <person name="Brodie E.L."/>
            <person name="Williams K.H."/>
            <person name="Hubbard S.S."/>
            <person name="Banfield J.F."/>
        </authorList>
    </citation>
    <scope>NUCLEOTIDE SEQUENCE [LARGE SCALE GENOMIC DNA]</scope>
</reference>
<feature type="binding site" evidence="10">
    <location>
        <position position="265"/>
    </location>
    <ligand>
        <name>substrate</name>
    </ligand>
</feature>
<evidence type="ECO:0000256" key="8">
    <source>
        <dbReference type="ARBA" id="ARBA00023014"/>
    </source>
</evidence>
<dbReference type="SFLD" id="SFLDF00407">
    <property type="entry name" value="phosphomethylpyrimidine_syntha"/>
    <property type="match status" value="1"/>
</dbReference>
<dbReference type="Pfam" id="PF01964">
    <property type="entry name" value="ThiC_Rad_SAM"/>
    <property type="match status" value="1"/>
</dbReference>
<keyword evidence="4 10" id="KW-0479">Metal-binding</keyword>
<feature type="binding site" evidence="10">
    <location>
        <position position="416"/>
    </location>
    <ligand>
        <name>[4Fe-4S] cluster</name>
        <dbReference type="ChEBI" id="CHEBI:49883"/>
        <note>4Fe-4S-S-AdoMet</note>
    </ligand>
</feature>
<dbReference type="HAMAP" id="MF_00089">
    <property type="entry name" value="ThiC"/>
    <property type="match status" value="1"/>
</dbReference>
<keyword evidence="2 10" id="KW-0004">4Fe-4S</keyword>
<proteinExistence type="inferred from homology"/>
<feature type="binding site" evidence="10">
    <location>
        <position position="292"/>
    </location>
    <ligand>
        <name>substrate</name>
    </ligand>
</feature>
<evidence type="ECO:0000256" key="4">
    <source>
        <dbReference type="ARBA" id="ARBA00022723"/>
    </source>
</evidence>
<evidence type="ECO:0000256" key="9">
    <source>
        <dbReference type="ARBA" id="ARBA00023239"/>
    </source>
</evidence>
<keyword evidence="5 10" id="KW-0862">Zinc</keyword>
<dbReference type="Gene3D" id="6.10.250.620">
    <property type="match status" value="1"/>
</dbReference>
<dbReference type="Gene3D" id="3.20.20.540">
    <property type="entry name" value="Radical SAM ThiC family, central domain"/>
    <property type="match status" value="1"/>
</dbReference>
<feature type="binding site" evidence="10">
    <location>
        <position position="124"/>
    </location>
    <ligand>
        <name>substrate</name>
    </ligand>
</feature>
<dbReference type="GO" id="GO:0009229">
    <property type="term" value="P:thiamine diphosphate biosynthetic process"/>
    <property type="evidence" value="ECO:0007669"/>
    <property type="project" value="UniProtKB-UniRule"/>
</dbReference>
<comment type="caution">
    <text evidence="11">The sequence shown here is derived from an EMBL/GenBank/DDBJ whole genome shotgun (WGS) entry which is preliminary data.</text>
</comment>
<comment type="catalytic activity">
    <reaction evidence="10">
        <text>5-amino-1-(5-phospho-beta-D-ribosyl)imidazole + S-adenosyl-L-methionine = 4-amino-2-methyl-5-(phosphooxymethyl)pyrimidine + CO + 5'-deoxyadenosine + formate + L-methionine + 3 H(+)</text>
        <dbReference type="Rhea" id="RHEA:24840"/>
        <dbReference type="ChEBI" id="CHEBI:15378"/>
        <dbReference type="ChEBI" id="CHEBI:15740"/>
        <dbReference type="ChEBI" id="CHEBI:17245"/>
        <dbReference type="ChEBI" id="CHEBI:17319"/>
        <dbReference type="ChEBI" id="CHEBI:57844"/>
        <dbReference type="ChEBI" id="CHEBI:58354"/>
        <dbReference type="ChEBI" id="CHEBI:59789"/>
        <dbReference type="ChEBI" id="CHEBI:137981"/>
        <dbReference type="EC" id="4.1.99.17"/>
    </reaction>
</comment>
<evidence type="ECO:0000313" key="12">
    <source>
        <dbReference type="Proteomes" id="UP000178526"/>
    </source>
</evidence>
<comment type="similarity">
    <text evidence="10">Belongs to the ThiC family.</text>
</comment>
<dbReference type="InterPro" id="IPR002817">
    <property type="entry name" value="ThiC/BzaA/B"/>
</dbReference>
<dbReference type="GO" id="GO:0009228">
    <property type="term" value="P:thiamine biosynthetic process"/>
    <property type="evidence" value="ECO:0007669"/>
    <property type="project" value="UniProtKB-UniRule"/>
</dbReference>
<dbReference type="NCBIfam" id="TIGR00190">
    <property type="entry name" value="thiC"/>
    <property type="match status" value="1"/>
</dbReference>
<accession>A0A1F7RBL5</accession>
<keyword evidence="6 10" id="KW-0784">Thiamine biosynthesis</keyword>
<protein>
    <recommendedName>
        <fullName evidence="10">Phosphomethylpyrimidine synthase</fullName>
        <ecNumber evidence="10">4.1.99.17</ecNumber>
    </recommendedName>
    <alternativeName>
        <fullName evidence="10">Hydroxymethylpyrimidine phosphate synthase</fullName>
        <shortName evidence="10">HMP-P synthase</shortName>
        <shortName evidence="10">HMP-phosphate synthase</shortName>
        <shortName evidence="10">HMPP synthase</shortName>
    </alternativeName>
    <alternativeName>
        <fullName evidence="10">Thiamine biosynthesis protein ThiC</fullName>
    </alternativeName>
</protein>